<reference evidence="1" key="1">
    <citation type="journal article" date="2014" name="Front. Microbiol.">
        <title>High frequency of phylogenetically diverse reductive dehalogenase-homologous genes in deep subseafloor sedimentary metagenomes.</title>
        <authorList>
            <person name="Kawai M."/>
            <person name="Futagami T."/>
            <person name="Toyoda A."/>
            <person name="Takaki Y."/>
            <person name="Nishi S."/>
            <person name="Hori S."/>
            <person name="Arai W."/>
            <person name="Tsubouchi T."/>
            <person name="Morono Y."/>
            <person name="Uchiyama I."/>
            <person name="Ito T."/>
            <person name="Fujiyama A."/>
            <person name="Inagaki F."/>
            <person name="Takami H."/>
        </authorList>
    </citation>
    <scope>NUCLEOTIDE SEQUENCE</scope>
    <source>
        <strain evidence="1">Expedition CK06-06</strain>
    </source>
</reference>
<sequence length="74" mass="8145">MDTSQKFGPLGFRVSRIGVRLDCLPECANPTLEFNHGGKMGFEKFDPQAEFLDEADRTAATTDQGLPQRATVTL</sequence>
<accession>X0UE61</accession>
<proteinExistence type="predicted"/>
<comment type="caution">
    <text evidence="1">The sequence shown here is derived from an EMBL/GenBank/DDBJ whole genome shotgun (WGS) entry which is preliminary data.</text>
</comment>
<dbReference type="AlphaFoldDB" id="X0UE61"/>
<dbReference type="EMBL" id="BARS01012155">
    <property type="protein sequence ID" value="GAF97581.1"/>
    <property type="molecule type" value="Genomic_DNA"/>
</dbReference>
<organism evidence="1">
    <name type="scientific">marine sediment metagenome</name>
    <dbReference type="NCBI Taxonomy" id="412755"/>
    <lineage>
        <taxon>unclassified sequences</taxon>
        <taxon>metagenomes</taxon>
        <taxon>ecological metagenomes</taxon>
    </lineage>
</organism>
<gene>
    <name evidence="1" type="ORF">S01H1_21793</name>
</gene>
<name>X0UE61_9ZZZZ</name>
<protein>
    <submittedName>
        <fullName evidence="1">Uncharacterized protein</fullName>
    </submittedName>
</protein>
<evidence type="ECO:0000313" key="1">
    <source>
        <dbReference type="EMBL" id="GAF97581.1"/>
    </source>
</evidence>